<evidence type="ECO:0000313" key="2">
    <source>
        <dbReference type="EMBL" id="KAG0568568.1"/>
    </source>
</evidence>
<proteinExistence type="predicted"/>
<keyword evidence="3" id="KW-1185">Reference proteome</keyword>
<comment type="caution">
    <text evidence="2">The sequence shown here is derived from an EMBL/GenBank/DDBJ whole genome shotgun (WGS) entry which is preliminary data.</text>
</comment>
<protein>
    <recommendedName>
        <fullName evidence="4">Cocaine- and amphetamine-regulated transcript protein</fullName>
    </recommendedName>
</protein>
<accession>A0A8T0HDQ9</accession>
<dbReference type="EMBL" id="CM026427">
    <property type="protein sequence ID" value="KAG0568568.1"/>
    <property type="molecule type" value="Genomic_DNA"/>
</dbReference>
<evidence type="ECO:0008006" key="4">
    <source>
        <dbReference type="Google" id="ProtNLM"/>
    </source>
</evidence>
<gene>
    <name evidence="2" type="ORF">KC19_6G029500</name>
</gene>
<feature type="signal peptide" evidence="1">
    <location>
        <begin position="1"/>
        <end position="21"/>
    </location>
</feature>
<evidence type="ECO:0000313" key="3">
    <source>
        <dbReference type="Proteomes" id="UP000822688"/>
    </source>
</evidence>
<keyword evidence="1" id="KW-0732">Signal</keyword>
<name>A0A8T0HDQ9_CERPU</name>
<dbReference type="AlphaFoldDB" id="A0A8T0HDQ9"/>
<dbReference type="OrthoDB" id="1927005at2759"/>
<organism evidence="2 3">
    <name type="scientific">Ceratodon purpureus</name>
    <name type="common">Fire moss</name>
    <name type="synonym">Dicranum purpureum</name>
    <dbReference type="NCBI Taxonomy" id="3225"/>
    <lineage>
        <taxon>Eukaryota</taxon>
        <taxon>Viridiplantae</taxon>
        <taxon>Streptophyta</taxon>
        <taxon>Embryophyta</taxon>
        <taxon>Bryophyta</taxon>
        <taxon>Bryophytina</taxon>
        <taxon>Bryopsida</taxon>
        <taxon>Dicranidae</taxon>
        <taxon>Pseudoditrichales</taxon>
        <taxon>Ditrichaceae</taxon>
        <taxon>Ceratodon</taxon>
    </lineage>
</organism>
<evidence type="ECO:0000256" key="1">
    <source>
        <dbReference type="SAM" id="SignalP"/>
    </source>
</evidence>
<feature type="chain" id="PRO_5035812455" description="Cocaine- and amphetamine-regulated transcript protein" evidence="1">
    <location>
        <begin position="22"/>
        <end position="129"/>
    </location>
</feature>
<dbReference type="Proteomes" id="UP000822688">
    <property type="component" value="Chromosome 6"/>
</dbReference>
<sequence length="129" mass="14456">MHARDIMGFILLLLVVTEMSRKYMTMQDLARMQAEADSRLTQLYELNKALTNTLTANTQARKLLSPSAVREDVLPLLCQSPGMECLPGEEVRCEMGRHEGCDCGYIRACFPQASECTFFNVTHIASCGF</sequence>
<reference evidence="2 3" key="1">
    <citation type="submission" date="2020-06" db="EMBL/GenBank/DDBJ databases">
        <title>WGS assembly of Ceratodon purpureus strain R40.</title>
        <authorList>
            <person name="Carey S.B."/>
            <person name="Jenkins J."/>
            <person name="Shu S."/>
            <person name="Lovell J.T."/>
            <person name="Sreedasyam A."/>
            <person name="Maumus F."/>
            <person name="Tiley G.P."/>
            <person name="Fernandez-Pozo N."/>
            <person name="Barry K."/>
            <person name="Chen C."/>
            <person name="Wang M."/>
            <person name="Lipzen A."/>
            <person name="Daum C."/>
            <person name="Saski C.A."/>
            <person name="Payton A.C."/>
            <person name="Mcbreen J.C."/>
            <person name="Conrad R.E."/>
            <person name="Kollar L.M."/>
            <person name="Olsson S."/>
            <person name="Huttunen S."/>
            <person name="Landis J.B."/>
            <person name="Wickett N.J."/>
            <person name="Johnson M.G."/>
            <person name="Rensing S.A."/>
            <person name="Grimwood J."/>
            <person name="Schmutz J."/>
            <person name="Mcdaniel S.F."/>
        </authorList>
    </citation>
    <scope>NUCLEOTIDE SEQUENCE [LARGE SCALE GENOMIC DNA]</scope>
    <source>
        <strain evidence="2 3">R40</strain>
    </source>
</reference>